<protein>
    <submittedName>
        <fullName evidence="7">4-hydroxyphenylpyruvate dioxygenase</fullName>
        <ecNumber evidence="7">1.13.11.27</ecNumber>
    </submittedName>
</protein>
<dbReference type="PATRIC" id="fig|1641812.3.peg.1795"/>
<dbReference type="Proteomes" id="UP000034103">
    <property type="component" value="Chromosome"/>
</dbReference>
<keyword evidence="2 5" id="KW-0479">Metal-binding</keyword>
<name>A0A0F6RKS7_MICAE</name>
<accession>A0A0F6RKS7</accession>
<dbReference type="CDD" id="cd08342">
    <property type="entry name" value="HPPD_N_like"/>
    <property type="match status" value="1"/>
</dbReference>
<evidence type="ECO:0000256" key="1">
    <source>
        <dbReference type="ARBA" id="ARBA00005877"/>
    </source>
</evidence>
<dbReference type="PANTHER" id="PTHR11959:SF1">
    <property type="entry name" value="4-HYDROXYPHENYLPYRUVATE DIOXYGENASE"/>
    <property type="match status" value="1"/>
</dbReference>
<dbReference type="PIRSF" id="PIRSF009283">
    <property type="entry name" value="HPP_dOase"/>
    <property type="match status" value="1"/>
</dbReference>
<dbReference type="InterPro" id="IPR004360">
    <property type="entry name" value="Glyas_Fos-R_dOase_dom"/>
</dbReference>
<keyword evidence="7" id="KW-0670">Pyruvate</keyword>
<evidence type="ECO:0000313" key="8">
    <source>
        <dbReference type="Proteomes" id="UP000034103"/>
    </source>
</evidence>
<dbReference type="GO" id="GO:0046872">
    <property type="term" value="F:metal ion binding"/>
    <property type="evidence" value="ECO:0007669"/>
    <property type="project" value="UniProtKB-KW"/>
</dbReference>
<dbReference type="InterPro" id="IPR029068">
    <property type="entry name" value="Glyas_Bleomycin-R_OHBP_Dase"/>
</dbReference>
<dbReference type="EMBL" id="CP011304">
    <property type="protein sequence ID" value="AKE64090.1"/>
    <property type="molecule type" value="Genomic_DNA"/>
</dbReference>
<dbReference type="PROSITE" id="PS51819">
    <property type="entry name" value="VOC"/>
    <property type="match status" value="2"/>
</dbReference>
<dbReference type="InterPro" id="IPR041736">
    <property type="entry name" value="4OHPhenylPyrv_dOase_N"/>
</dbReference>
<feature type="domain" description="VOC" evidence="6">
    <location>
        <begin position="180"/>
        <end position="314"/>
    </location>
</feature>
<dbReference type="CDD" id="cd07250">
    <property type="entry name" value="HPPD_C_like"/>
    <property type="match status" value="1"/>
</dbReference>
<dbReference type="Pfam" id="PF00903">
    <property type="entry name" value="Glyoxalase"/>
    <property type="match status" value="1"/>
</dbReference>
<gene>
    <name evidence="7" type="ORF">MYAER_1740</name>
</gene>
<evidence type="ECO:0000256" key="2">
    <source>
        <dbReference type="ARBA" id="ARBA00022723"/>
    </source>
</evidence>
<dbReference type="NCBIfam" id="TIGR01263">
    <property type="entry name" value="4HPPD"/>
    <property type="match status" value="1"/>
</dbReference>
<sequence>MASSEFYFQCLLLTEKTLFLTLSMFIDHIHFYVESAKKWRDWFVGVMDFQAIASLVNLHTHTEIVGNGIQKDKTKQIIFILSSPLNSLSPVAEFLSKYPEGVVDVAFQVEDLDALARKIKQDIFIQETAFSRGKIKSCQISSIADLKHTLIERQGITPILADPNLIEYDIKQQYNQDILAIDHLVLNVFQGNLELTANWYEENLGFKKRQTFTIKTERSGLYSQVLVHPETELKLPINEPDSNSSQIQEFLDINQKSGIQHIALKTENIVKLTQKLREKKVEFLSVPDSYYQQINYQKKAFNIADWEWSEIKKREILIDFEQNSHSLQEKPTLLQIFTKPIFSQPTFFFELIERRHAARGFGEGNFRALFEAIEREQIQRGTLD</sequence>
<keyword evidence="3" id="KW-0677">Repeat</keyword>
<organism evidence="7 8">
    <name type="scientific">Microcystis aeruginosa NIES-2549</name>
    <dbReference type="NCBI Taxonomy" id="1641812"/>
    <lineage>
        <taxon>Bacteria</taxon>
        <taxon>Bacillati</taxon>
        <taxon>Cyanobacteriota</taxon>
        <taxon>Cyanophyceae</taxon>
        <taxon>Oscillatoriophycideae</taxon>
        <taxon>Chroococcales</taxon>
        <taxon>Microcystaceae</taxon>
        <taxon>Microcystis</taxon>
    </lineage>
</organism>
<proteinExistence type="inferred from homology"/>
<dbReference type="SUPFAM" id="SSF54593">
    <property type="entry name" value="Glyoxalase/Bleomycin resistance protein/Dihydroxybiphenyl dioxygenase"/>
    <property type="match status" value="1"/>
</dbReference>
<comment type="cofactor">
    <cofactor evidence="5">
        <name>Fe cation</name>
        <dbReference type="ChEBI" id="CHEBI:24875"/>
    </cofactor>
    <text evidence="5">Binds 1 Fe cation per subunit.</text>
</comment>
<keyword evidence="4 5" id="KW-0408">Iron</keyword>
<evidence type="ECO:0000259" key="6">
    <source>
        <dbReference type="PROSITE" id="PS51819"/>
    </source>
</evidence>
<comment type="similarity">
    <text evidence="1">Belongs to the 4HPPD family.</text>
</comment>
<evidence type="ECO:0000313" key="7">
    <source>
        <dbReference type="EMBL" id="AKE64090.1"/>
    </source>
</evidence>
<dbReference type="Gene3D" id="3.10.180.10">
    <property type="entry name" value="2,3-Dihydroxybiphenyl 1,2-Dioxygenase, domain 1"/>
    <property type="match status" value="2"/>
</dbReference>
<evidence type="ECO:0000256" key="3">
    <source>
        <dbReference type="ARBA" id="ARBA00022737"/>
    </source>
</evidence>
<dbReference type="AlphaFoldDB" id="A0A0F6RKS7"/>
<dbReference type="InterPro" id="IPR041735">
    <property type="entry name" value="4OHPhenylPyrv_dOase_C"/>
</dbReference>
<feature type="binding site" evidence="5">
    <location>
        <position position="350"/>
    </location>
    <ligand>
        <name>Fe cation</name>
        <dbReference type="ChEBI" id="CHEBI:24875"/>
    </ligand>
</feature>
<dbReference type="InterPro" id="IPR005956">
    <property type="entry name" value="4OHPhenylPyrv_dOase"/>
</dbReference>
<reference evidence="7 8" key="1">
    <citation type="journal article" date="2015" name="Genome Announc.">
        <title>Complete Genome Sequence of Microcystis aeruginosa NIES-2549, a Bloom-Forming Cyanobacterium from Lake Kasumigaura, Japan.</title>
        <authorList>
            <person name="Yamaguchi H."/>
            <person name="Suzuki S."/>
            <person name="Tanabe Y."/>
            <person name="Osana Y."/>
            <person name="Shimura Y."/>
            <person name="Ishida K."/>
            <person name="Kawachi M."/>
        </authorList>
    </citation>
    <scope>NUCLEOTIDE SEQUENCE [LARGE SCALE GENOMIC DNA]</scope>
    <source>
        <strain evidence="7 8">NIES-2549</strain>
    </source>
</reference>
<keyword evidence="7" id="KW-0223">Dioxygenase</keyword>
<evidence type="ECO:0000256" key="4">
    <source>
        <dbReference type="ARBA" id="ARBA00023004"/>
    </source>
</evidence>
<dbReference type="HOGENOM" id="CLU_034004_1_1_3"/>
<dbReference type="GO" id="GO:0006572">
    <property type="term" value="P:L-tyrosine catabolic process"/>
    <property type="evidence" value="ECO:0007669"/>
    <property type="project" value="TreeGrafter"/>
</dbReference>
<feature type="binding site" evidence="5">
    <location>
        <position position="183"/>
    </location>
    <ligand>
        <name>Fe cation</name>
        <dbReference type="ChEBI" id="CHEBI:24875"/>
    </ligand>
</feature>
<dbReference type="InterPro" id="IPR037523">
    <property type="entry name" value="VOC_core"/>
</dbReference>
<keyword evidence="7" id="KW-0560">Oxidoreductase</keyword>
<dbReference type="PANTHER" id="PTHR11959">
    <property type="entry name" value="4-HYDROXYPHENYLPYRUVATE DIOXYGENASE"/>
    <property type="match status" value="1"/>
</dbReference>
<feature type="domain" description="VOC" evidence="6">
    <location>
        <begin position="25"/>
        <end position="156"/>
    </location>
</feature>
<evidence type="ECO:0000256" key="5">
    <source>
        <dbReference type="PIRSR" id="PIRSR009283-1"/>
    </source>
</evidence>
<dbReference type="EC" id="1.13.11.27" evidence="7"/>
<dbReference type="GO" id="GO:0003868">
    <property type="term" value="F:4-hydroxyphenylpyruvate dioxygenase activity"/>
    <property type="evidence" value="ECO:0007669"/>
    <property type="project" value="UniProtKB-EC"/>
</dbReference>
<feature type="binding site" evidence="5">
    <location>
        <position position="261"/>
    </location>
    <ligand>
        <name>Fe cation</name>
        <dbReference type="ChEBI" id="CHEBI:24875"/>
    </ligand>
</feature>